<dbReference type="KEGG" id="yti:FNA67_07045"/>
<dbReference type="SUPFAM" id="SSF46785">
    <property type="entry name" value="Winged helix' DNA-binding domain"/>
    <property type="match status" value="1"/>
</dbReference>
<dbReference type="Pfam" id="PF03466">
    <property type="entry name" value="LysR_substrate"/>
    <property type="match status" value="1"/>
</dbReference>
<dbReference type="InterPro" id="IPR005119">
    <property type="entry name" value="LysR_subst-bd"/>
</dbReference>
<dbReference type="SUPFAM" id="SSF53850">
    <property type="entry name" value="Periplasmic binding protein-like II"/>
    <property type="match status" value="1"/>
</dbReference>
<organism evidence="5 6">
    <name type="scientific">Paradevosia tibetensis</name>
    <dbReference type="NCBI Taxonomy" id="1447062"/>
    <lineage>
        <taxon>Bacteria</taxon>
        <taxon>Pseudomonadati</taxon>
        <taxon>Pseudomonadota</taxon>
        <taxon>Alphaproteobacteria</taxon>
        <taxon>Hyphomicrobiales</taxon>
        <taxon>Devosiaceae</taxon>
        <taxon>Paradevosia</taxon>
    </lineage>
</organism>
<comment type="similarity">
    <text evidence="1">Belongs to the LysR transcriptional regulatory family.</text>
</comment>
<keyword evidence="2" id="KW-0805">Transcription regulation</keyword>
<dbReference type="OrthoDB" id="7492271at2"/>
<evidence type="ECO:0000256" key="3">
    <source>
        <dbReference type="ARBA" id="ARBA00023125"/>
    </source>
</evidence>
<proteinExistence type="inferred from homology"/>
<dbReference type="FunFam" id="1.10.10.10:FF:000001">
    <property type="entry name" value="LysR family transcriptional regulator"/>
    <property type="match status" value="1"/>
</dbReference>
<evidence type="ECO:0000256" key="4">
    <source>
        <dbReference type="ARBA" id="ARBA00023163"/>
    </source>
</evidence>
<accession>A0A5B9DLX8</accession>
<protein>
    <submittedName>
        <fullName evidence="5">LysR family transcriptional regulator</fullName>
    </submittedName>
</protein>
<dbReference type="RefSeq" id="WP_082201915.1">
    <property type="nucleotide sequence ID" value="NZ_BMFM01000001.1"/>
</dbReference>
<reference evidence="5 6" key="1">
    <citation type="journal article" date="2015" name="Int. J. Syst. Evol. Microbiol.">
        <title>Youhaiella tibetensis gen. nov., sp. nov., isolated from subsurface sediment.</title>
        <authorList>
            <person name="Wang Y.X."/>
            <person name="Huang F.Q."/>
            <person name="Nogi Y."/>
            <person name="Pang S.J."/>
            <person name="Wang P.K."/>
            <person name="Lv J."/>
        </authorList>
    </citation>
    <scope>NUCLEOTIDE SEQUENCE [LARGE SCALE GENOMIC DNA]</scope>
    <source>
        <strain evidence="6">fig4</strain>
    </source>
</reference>
<dbReference type="PANTHER" id="PTHR30126:SF40">
    <property type="entry name" value="HTH-TYPE TRANSCRIPTIONAL REGULATOR GLTR"/>
    <property type="match status" value="1"/>
</dbReference>
<dbReference type="GO" id="GO:0000976">
    <property type="term" value="F:transcription cis-regulatory region binding"/>
    <property type="evidence" value="ECO:0007669"/>
    <property type="project" value="TreeGrafter"/>
</dbReference>
<keyword evidence="4" id="KW-0804">Transcription</keyword>
<sequence>MDENETDNSDKLLGEINALLRSPRPATGKVKAKRPEITLHQLRIFWAVAHSETLTKAAKQLGLAQPSLSQQLSKLESIVGTRLFDRRSNQMTLTDAGHYLMSRAETVLRNMRELEDGLTQFSGGQRVTVRLSGINSVLRVILPAAITAMHAKFPDVDFDIQENAPGDVLELLYGRRVNIGLVASSSVAQASVGFLQVPIVDDPMVLVVPESLDLSNVRVPARDLRKGQRAVLNQSIQFIFGTQHAKRVEDWYDQMLPEHRVAAQCRSFEVAIGLVRAGLGVCLAPAISTVAGAGALDGVRLYKVQSPPRHIVAMVPSQYRRLEPYSTLLETLQDVGASFVAPTLEATPPFLDRPALNDL</sequence>
<evidence type="ECO:0000256" key="1">
    <source>
        <dbReference type="ARBA" id="ARBA00009437"/>
    </source>
</evidence>
<dbReference type="AlphaFoldDB" id="A0A5B9DLX8"/>
<dbReference type="InterPro" id="IPR036390">
    <property type="entry name" value="WH_DNA-bd_sf"/>
</dbReference>
<evidence type="ECO:0000256" key="2">
    <source>
        <dbReference type="ARBA" id="ARBA00023015"/>
    </source>
</evidence>
<dbReference type="Pfam" id="PF00126">
    <property type="entry name" value="HTH_1"/>
    <property type="match status" value="1"/>
</dbReference>
<dbReference type="GO" id="GO:0003700">
    <property type="term" value="F:DNA-binding transcription factor activity"/>
    <property type="evidence" value="ECO:0007669"/>
    <property type="project" value="InterPro"/>
</dbReference>
<dbReference type="PROSITE" id="PS50931">
    <property type="entry name" value="HTH_LYSR"/>
    <property type="match status" value="1"/>
</dbReference>
<dbReference type="Gene3D" id="1.10.10.10">
    <property type="entry name" value="Winged helix-like DNA-binding domain superfamily/Winged helix DNA-binding domain"/>
    <property type="match status" value="1"/>
</dbReference>
<evidence type="ECO:0000313" key="5">
    <source>
        <dbReference type="EMBL" id="QEE19942.1"/>
    </source>
</evidence>
<dbReference type="Proteomes" id="UP000321062">
    <property type="component" value="Chromosome"/>
</dbReference>
<keyword evidence="6" id="KW-1185">Reference proteome</keyword>
<dbReference type="Gene3D" id="3.40.190.10">
    <property type="entry name" value="Periplasmic binding protein-like II"/>
    <property type="match status" value="2"/>
</dbReference>
<keyword evidence="3" id="KW-0238">DNA-binding</keyword>
<dbReference type="CDD" id="cd05466">
    <property type="entry name" value="PBP2_LTTR_substrate"/>
    <property type="match status" value="1"/>
</dbReference>
<dbReference type="InterPro" id="IPR000847">
    <property type="entry name" value="LysR_HTH_N"/>
</dbReference>
<evidence type="ECO:0000313" key="6">
    <source>
        <dbReference type="Proteomes" id="UP000321062"/>
    </source>
</evidence>
<dbReference type="PANTHER" id="PTHR30126">
    <property type="entry name" value="HTH-TYPE TRANSCRIPTIONAL REGULATOR"/>
    <property type="match status" value="1"/>
</dbReference>
<dbReference type="EMBL" id="CP041690">
    <property type="protein sequence ID" value="QEE19942.1"/>
    <property type="molecule type" value="Genomic_DNA"/>
</dbReference>
<gene>
    <name evidence="5" type="ORF">FNA67_07045</name>
</gene>
<name>A0A5B9DLX8_9HYPH</name>
<dbReference type="PRINTS" id="PR00039">
    <property type="entry name" value="HTHLYSR"/>
</dbReference>
<dbReference type="InterPro" id="IPR036388">
    <property type="entry name" value="WH-like_DNA-bd_sf"/>
</dbReference>